<dbReference type="AlphaFoldDB" id="A0A6C0DU39"/>
<proteinExistence type="predicted"/>
<organism evidence="1">
    <name type="scientific">viral metagenome</name>
    <dbReference type="NCBI Taxonomy" id="1070528"/>
    <lineage>
        <taxon>unclassified sequences</taxon>
        <taxon>metagenomes</taxon>
        <taxon>organismal metagenomes</taxon>
    </lineage>
</organism>
<dbReference type="EMBL" id="MN739677">
    <property type="protein sequence ID" value="QHT20124.1"/>
    <property type="molecule type" value="Genomic_DNA"/>
</dbReference>
<name>A0A6C0DU39_9ZZZZ</name>
<reference evidence="1" key="1">
    <citation type="journal article" date="2020" name="Nature">
        <title>Giant virus diversity and host interactions through global metagenomics.</title>
        <authorList>
            <person name="Schulz F."/>
            <person name="Roux S."/>
            <person name="Paez-Espino D."/>
            <person name="Jungbluth S."/>
            <person name="Walsh D.A."/>
            <person name="Denef V.J."/>
            <person name="McMahon K.D."/>
            <person name="Konstantinidis K.T."/>
            <person name="Eloe-Fadrosh E.A."/>
            <person name="Kyrpides N.C."/>
            <person name="Woyke T."/>
        </authorList>
    </citation>
    <scope>NUCLEOTIDE SEQUENCE</scope>
    <source>
        <strain evidence="1">GVMAG-M-3300023174-60</strain>
    </source>
</reference>
<sequence length="135" mass="14750">MSSSQLPPYGQRECPAPPYNATNFTAANSVEFSTLVNYAKNSPNYPWDTGTDAQQIYRSRQNISYFTGINQQTQAIKTANGLTGTVPYPQFKTQAERLMYIQGQSLTAARNQITGQNPSAPAGVPCSTIYSIINS</sequence>
<accession>A0A6C0DU39</accession>
<protein>
    <submittedName>
        <fullName evidence="1">Uncharacterized protein</fullName>
    </submittedName>
</protein>
<evidence type="ECO:0000313" key="1">
    <source>
        <dbReference type="EMBL" id="QHT20124.1"/>
    </source>
</evidence>